<accession>A0A9P4N5J6</accession>
<dbReference type="EMBL" id="ML986593">
    <property type="protein sequence ID" value="KAF2267147.1"/>
    <property type="molecule type" value="Genomic_DNA"/>
</dbReference>
<keyword evidence="6" id="KW-0963">Cytoplasm</keyword>
<keyword evidence="6" id="KW-0820">tRNA-binding</keyword>
<protein>
    <recommendedName>
        <fullName evidence="3 6">D-aminoacyl-tRNA deacylase</fullName>
        <ecNumber evidence="2 6">3.1.1.96</ecNumber>
    </recommendedName>
</protein>
<evidence type="ECO:0000256" key="1">
    <source>
        <dbReference type="ARBA" id="ARBA00009673"/>
    </source>
</evidence>
<evidence type="ECO:0000256" key="4">
    <source>
        <dbReference type="ARBA" id="ARBA00047676"/>
    </source>
</evidence>
<comment type="catalytic activity">
    <reaction evidence="5">
        <text>a D-aminoacyl-tRNA + H2O = a tRNA + a D-alpha-amino acid + H(+)</text>
        <dbReference type="Rhea" id="RHEA:13953"/>
        <dbReference type="Rhea" id="RHEA-COMP:10123"/>
        <dbReference type="Rhea" id="RHEA-COMP:10124"/>
        <dbReference type="ChEBI" id="CHEBI:15377"/>
        <dbReference type="ChEBI" id="CHEBI:15378"/>
        <dbReference type="ChEBI" id="CHEBI:59871"/>
        <dbReference type="ChEBI" id="CHEBI:78442"/>
        <dbReference type="ChEBI" id="CHEBI:79333"/>
        <dbReference type="EC" id="3.1.1.96"/>
    </reaction>
</comment>
<keyword evidence="6" id="KW-0694">RNA-binding</keyword>
<dbReference type="Pfam" id="PF02580">
    <property type="entry name" value="Tyr_Deacylase"/>
    <property type="match status" value="1"/>
</dbReference>
<evidence type="ECO:0000256" key="5">
    <source>
        <dbReference type="ARBA" id="ARBA00048018"/>
    </source>
</evidence>
<name>A0A9P4N5J6_9PLEO</name>
<dbReference type="NCBIfam" id="TIGR00256">
    <property type="entry name" value="D-aminoacyl-tRNA deacylase"/>
    <property type="match status" value="1"/>
</dbReference>
<dbReference type="InterPro" id="IPR023509">
    <property type="entry name" value="DTD-like_sf"/>
</dbReference>
<dbReference type="EC" id="3.1.1.96" evidence="2 6"/>
<evidence type="ECO:0000256" key="6">
    <source>
        <dbReference type="RuleBase" id="RU003470"/>
    </source>
</evidence>
<dbReference type="PANTHER" id="PTHR10472">
    <property type="entry name" value="D-TYROSYL-TRNA TYR DEACYLASE"/>
    <property type="match status" value="1"/>
</dbReference>
<dbReference type="Proteomes" id="UP000800093">
    <property type="component" value="Unassembled WGS sequence"/>
</dbReference>
<dbReference type="SUPFAM" id="SSF69500">
    <property type="entry name" value="DTD-like"/>
    <property type="match status" value="1"/>
</dbReference>
<dbReference type="PANTHER" id="PTHR10472:SF5">
    <property type="entry name" value="D-AMINOACYL-TRNA DEACYLASE 1"/>
    <property type="match status" value="1"/>
</dbReference>
<comment type="similarity">
    <text evidence="1 6">Belongs to the DTD family.</text>
</comment>
<dbReference type="Gene3D" id="3.50.80.10">
    <property type="entry name" value="D-tyrosyl-tRNA(Tyr) deacylase"/>
    <property type="match status" value="1"/>
</dbReference>
<evidence type="ECO:0000313" key="8">
    <source>
        <dbReference type="EMBL" id="KAF2267147.1"/>
    </source>
</evidence>
<dbReference type="AlphaFoldDB" id="A0A9P4N5J6"/>
<comment type="catalytic activity">
    <reaction evidence="4">
        <text>glycyl-tRNA(Ala) + H2O = tRNA(Ala) + glycine + H(+)</text>
        <dbReference type="Rhea" id="RHEA:53744"/>
        <dbReference type="Rhea" id="RHEA-COMP:9657"/>
        <dbReference type="Rhea" id="RHEA-COMP:13640"/>
        <dbReference type="ChEBI" id="CHEBI:15377"/>
        <dbReference type="ChEBI" id="CHEBI:15378"/>
        <dbReference type="ChEBI" id="CHEBI:57305"/>
        <dbReference type="ChEBI" id="CHEBI:78442"/>
        <dbReference type="ChEBI" id="CHEBI:78522"/>
        <dbReference type="EC" id="3.1.1.96"/>
    </reaction>
</comment>
<organism evidence="8 9">
    <name type="scientific">Lojkania enalia</name>
    <dbReference type="NCBI Taxonomy" id="147567"/>
    <lineage>
        <taxon>Eukaryota</taxon>
        <taxon>Fungi</taxon>
        <taxon>Dikarya</taxon>
        <taxon>Ascomycota</taxon>
        <taxon>Pezizomycotina</taxon>
        <taxon>Dothideomycetes</taxon>
        <taxon>Pleosporomycetidae</taxon>
        <taxon>Pleosporales</taxon>
        <taxon>Pleosporales incertae sedis</taxon>
        <taxon>Lojkania</taxon>
    </lineage>
</organism>
<feature type="region of interest" description="Disordered" evidence="7">
    <location>
        <begin position="159"/>
        <end position="187"/>
    </location>
</feature>
<keyword evidence="9" id="KW-1185">Reference proteome</keyword>
<evidence type="ECO:0000256" key="3">
    <source>
        <dbReference type="ARBA" id="ARBA00020007"/>
    </source>
</evidence>
<evidence type="ECO:0000313" key="9">
    <source>
        <dbReference type="Proteomes" id="UP000800093"/>
    </source>
</evidence>
<evidence type="ECO:0000256" key="7">
    <source>
        <dbReference type="SAM" id="MobiDB-lite"/>
    </source>
</evidence>
<evidence type="ECO:0000256" key="2">
    <source>
        <dbReference type="ARBA" id="ARBA00013056"/>
    </source>
</evidence>
<sequence>MRTVLQRVKSASVTVDGELISQIGKGLLVLAAISRDDTENDVESMAAKILKAKLFDDDKDPPANWKRGVAEVGGEILCVSQFTLLASVKKGNKPDFHQSANGLKAKTLYQSFFKRVQELYVPERVKDGVFAAMMDVALVNDGPVGIDYQCLDGEVTIQIDTNPPKMNDPTSLGPSGVGTPSSSTASTAVDADDLVNNMTRITKEFKIPAELLE</sequence>
<dbReference type="GO" id="GO:0051500">
    <property type="term" value="F:D-tyrosyl-tRNA(Tyr) deacylase activity"/>
    <property type="evidence" value="ECO:0007669"/>
    <property type="project" value="TreeGrafter"/>
</dbReference>
<dbReference type="GO" id="GO:0000049">
    <property type="term" value="F:tRNA binding"/>
    <property type="evidence" value="ECO:0007669"/>
    <property type="project" value="UniProtKB-KW"/>
</dbReference>
<comment type="subcellular location">
    <subcellularLocation>
        <location evidence="6">Cytoplasm</location>
    </subcellularLocation>
</comment>
<proteinExistence type="inferred from homology"/>
<dbReference type="GO" id="GO:0005737">
    <property type="term" value="C:cytoplasm"/>
    <property type="evidence" value="ECO:0007669"/>
    <property type="project" value="UniProtKB-SubCell"/>
</dbReference>
<comment type="caution">
    <text evidence="8">The sequence shown here is derived from an EMBL/GenBank/DDBJ whole genome shotgun (WGS) entry which is preliminary data.</text>
</comment>
<feature type="compositionally biased region" description="Low complexity" evidence="7">
    <location>
        <begin position="169"/>
        <end position="187"/>
    </location>
</feature>
<dbReference type="OrthoDB" id="275783at2759"/>
<keyword evidence="6" id="KW-0378">Hydrolase</keyword>
<gene>
    <name evidence="8" type="ORF">CC78DRAFT_91905</name>
</gene>
<dbReference type="InterPro" id="IPR003732">
    <property type="entry name" value="Daa-tRNA_deacyls_DTD"/>
</dbReference>
<dbReference type="FunFam" id="3.50.80.10:FF:000001">
    <property type="entry name" value="D-aminoacyl-tRNA deacylase"/>
    <property type="match status" value="1"/>
</dbReference>
<dbReference type="HAMAP" id="MF_00518">
    <property type="entry name" value="Deacylase_Dtd"/>
    <property type="match status" value="1"/>
</dbReference>
<reference evidence="9" key="1">
    <citation type="journal article" date="2020" name="Stud. Mycol.">
        <title>101 Dothideomycetes genomes: A test case for predicting lifestyles and emergence of pathogens.</title>
        <authorList>
            <person name="Haridas S."/>
            <person name="Albert R."/>
            <person name="Binder M."/>
            <person name="Bloem J."/>
            <person name="LaButti K."/>
            <person name="Salamov A."/>
            <person name="Andreopoulos B."/>
            <person name="Baker S."/>
            <person name="Barry K."/>
            <person name="Bills G."/>
            <person name="Bluhm B."/>
            <person name="Cannon C."/>
            <person name="Castanera R."/>
            <person name="Culley D."/>
            <person name="Daum C."/>
            <person name="Ezra D."/>
            <person name="Gonzalez J."/>
            <person name="Henrissat B."/>
            <person name="Kuo A."/>
            <person name="Liang C."/>
            <person name="Lipzen A."/>
            <person name="Lutzoni F."/>
            <person name="Magnuson J."/>
            <person name="Mondo S."/>
            <person name="Nolan M."/>
            <person name="Ohm R."/>
            <person name="Pangilinan J."/>
            <person name="Park H.-J."/>
            <person name="Ramirez L."/>
            <person name="Alfaro M."/>
            <person name="Sun H."/>
            <person name="Tritt A."/>
            <person name="Yoshinaga Y."/>
            <person name="Zwiers L.-H."/>
            <person name="Turgeon B."/>
            <person name="Goodwin S."/>
            <person name="Spatafora J."/>
            <person name="Crous P."/>
            <person name="Grigoriev I."/>
        </authorList>
    </citation>
    <scope>NUCLEOTIDE SEQUENCE [LARGE SCALE GENOMIC DNA]</scope>
    <source>
        <strain evidence="9">CBS 304.66</strain>
    </source>
</reference>